<evidence type="ECO:0000256" key="2">
    <source>
        <dbReference type="PIRNR" id="PIRNR006276"/>
    </source>
</evidence>
<dbReference type="CDD" id="cd00293">
    <property type="entry name" value="USP-like"/>
    <property type="match status" value="1"/>
</dbReference>
<dbReference type="PANTHER" id="PTHR46268">
    <property type="entry name" value="STRESS RESPONSE PROTEIN NHAX"/>
    <property type="match status" value="1"/>
</dbReference>
<reference evidence="4 5" key="2">
    <citation type="journal article" date="2012" name="BMC Genomics">
        <title>The genome of Pelobacter carbinolicus reveals surprising metabolic capabilities and physiological features.</title>
        <authorList>
            <person name="Aklujkar M."/>
            <person name="Haveman S.A."/>
            <person name="Didonato R.Jr."/>
            <person name="Chertkov O."/>
            <person name="Han C.S."/>
            <person name="Land M.L."/>
            <person name="Brown P."/>
            <person name="Lovley D.R."/>
        </authorList>
    </citation>
    <scope>NUCLEOTIDE SEQUENCE [LARGE SCALE GENOMIC DNA]</scope>
    <source>
        <strain evidence="5">DSM 2380 / NBRC 103641 / GraBd1</strain>
    </source>
</reference>
<dbReference type="AlphaFoldDB" id="Q3A300"/>
<dbReference type="RefSeq" id="WP_011341767.1">
    <property type="nucleotide sequence ID" value="NC_007498.2"/>
</dbReference>
<evidence type="ECO:0000313" key="5">
    <source>
        <dbReference type="Proteomes" id="UP000002534"/>
    </source>
</evidence>
<dbReference type="PRINTS" id="PR01438">
    <property type="entry name" value="UNVRSLSTRESS"/>
</dbReference>
<dbReference type="InterPro" id="IPR006016">
    <property type="entry name" value="UspA"/>
</dbReference>
<gene>
    <name evidence="4" type="primary">usp-2</name>
    <name evidence="4" type="ordered locus">Pcar_2016</name>
</gene>
<dbReference type="Gene3D" id="3.40.50.620">
    <property type="entry name" value="HUPs"/>
    <property type="match status" value="1"/>
</dbReference>
<dbReference type="OrthoDB" id="9788959at2"/>
<dbReference type="STRING" id="338963.Pcar_2016"/>
<comment type="similarity">
    <text evidence="1 2">Belongs to the universal stress protein A family.</text>
</comment>
<comment type="subcellular location">
    <subcellularLocation>
        <location evidence="2">Cytoplasm</location>
    </subcellularLocation>
</comment>
<dbReference type="PIRSF" id="PIRSF006276">
    <property type="entry name" value="UspA"/>
    <property type="match status" value="1"/>
</dbReference>
<dbReference type="eggNOG" id="COG0589">
    <property type="taxonomic scope" value="Bacteria"/>
</dbReference>
<keyword evidence="5" id="KW-1185">Reference proteome</keyword>
<proteinExistence type="inferred from homology"/>
<dbReference type="InterPro" id="IPR014729">
    <property type="entry name" value="Rossmann-like_a/b/a_fold"/>
</dbReference>
<feature type="domain" description="UspA" evidence="3">
    <location>
        <begin position="4"/>
        <end position="145"/>
    </location>
</feature>
<sequence>MKDFKTVLFATDFSENSEYAFEYALAMARKYESLLVIVHVINEPVDLRGFYVPHISFESLEEEIEEGARKMMEKFCRMHIADYENYQTFIVPGIPYDEIIKKAMELPADLIIMGTQGRSGLDHVLFGSTAEKVVRKSPVPVMTVRVPA</sequence>
<keyword evidence="2" id="KW-0963">Cytoplasm</keyword>
<organism evidence="4 5">
    <name type="scientific">Syntrophotalea carbinolica (strain DSM 2380 / NBRC 103641 / GraBd1)</name>
    <name type="common">Pelobacter carbinolicus</name>
    <dbReference type="NCBI Taxonomy" id="338963"/>
    <lineage>
        <taxon>Bacteria</taxon>
        <taxon>Pseudomonadati</taxon>
        <taxon>Thermodesulfobacteriota</taxon>
        <taxon>Desulfuromonadia</taxon>
        <taxon>Desulfuromonadales</taxon>
        <taxon>Syntrophotaleaceae</taxon>
        <taxon>Syntrophotalea</taxon>
    </lineage>
</organism>
<dbReference type="Pfam" id="PF00582">
    <property type="entry name" value="Usp"/>
    <property type="match status" value="1"/>
</dbReference>
<dbReference type="EMBL" id="CP000142">
    <property type="protein sequence ID" value="ABA89257.1"/>
    <property type="molecule type" value="Genomic_DNA"/>
</dbReference>
<accession>Q3A300</accession>
<dbReference type="SUPFAM" id="SSF52402">
    <property type="entry name" value="Adenine nucleotide alpha hydrolases-like"/>
    <property type="match status" value="1"/>
</dbReference>
<dbReference type="Proteomes" id="UP000002534">
    <property type="component" value="Chromosome"/>
</dbReference>
<name>Q3A300_SYNC1</name>
<dbReference type="GO" id="GO:0005737">
    <property type="term" value="C:cytoplasm"/>
    <property type="evidence" value="ECO:0007669"/>
    <property type="project" value="UniProtKB-SubCell"/>
</dbReference>
<dbReference type="KEGG" id="pca:Pcar_2016"/>
<dbReference type="PANTHER" id="PTHR46268:SF22">
    <property type="entry name" value="SENSOR PROTEIN KDPD-RELATED"/>
    <property type="match status" value="1"/>
</dbReference>
<reference evidence="5" key="1">
    <citation type="submission" date="2005-10" db="EMBL/GenBank/DDBJ databases">
        <title>Complete sequence of Pelobacter carbinolicus DSM 2380.</title>
        <authorList>
            <person name="Copeland A."/>
            <person name="Lucas S."/>
            <person name="Lapidus A."/>
            <person name="Barry K."/>
            <person name="Detter J.C."/>
            <person name="Glavina T."/>
            <person name="Hammon N."/>
            <person name="Israni S."/>
            <person name="Pitluck S."/>
            <person name="Chertkov O."/>
            <person name="Schmutz J."/>
            <person name="Larimer F."/>
            <person name="Land M."/>
            <person name="Kyrpides N."/>
            <person name="Ivanova N."/>
            <person name="Richardson P."/>
        </authorList>
    </citation>
    <scope>NUCLEOTIDE SEQUENCE [LARGE SCALE GENOMIC DNA]</scope>
    <source>
        <strain evidence="5">DSM 2380 / NBRC 103641 / GraBd1</strain>
    </source>
</reference>
<evidence type="ECO:0000259" key="3">
    <source>
        <dbReference type="Pfam" id="PF00582"/>
    </source>
</evidence>
<dbReference type="InterPro" id="IPR006015">
    <property type="entry name" value="Universal_stress_UspA"/>
</dbReference>
<dbReference type="HOGENOM" id="CLU_049301_11_2_7"/>
<evidence type="ECO:0000256" key="1">
    <source>
        <dbReference type="ARBA" id="ARBA00008791"/>
    </source>
</evidence>
<protein>
    <recommendedName>
        <fullName evidence="2">Universal stress protein</fullName>
    </recommendedName>
</protein>
<evidence type="ECO:0000313" key="4">
    <source>
        <dbReference type="EMBL" id="ABA89257.1"/>
    </source>
</evidence>